<protein>
    <submittedName>
        <fullName evidence="1">Uncharacterized protein</fullName>
    </submittedName>
</protein>
<name>A0A1A9VLS6_GLOAU</name>
<dbReference type="VEuPathDB" id="VectorBase:GAUT041066"/>
<proteinExistence type="predicted"/>
<evidence type="ECO:0000313" key="2">
    <source>
        <dbReference type="Proteomes" id="UP000078200"/>
    </source>
</evidence>
<reference evidence="1" key="1">
    <citation type="submission" date="2020-05" db="UniProtKB">
        <authorList>
            <consortium name="EnsemblMetazoa"/>
        </authorList>
    </citation>
    <scope>IDENTIFICATION</scope>
    <source>
        <strain evidence="1">TTRI</strain>
    </source>
</reference>
<evidence type="ECO:0000313" key="1">
    <source>
        <dbReference type="EnsemblMetazoa" id="GAUT041066-PA"/>
    </source>
</evidence>
<dbReference type="Proteomes" id="UP000078200">
    <property type="component" value="Unassembled WGS sequence"/>
</dbReference>
<dbReference type="AlphaFoldDB" id="A0A1A9VLS6"/>
<organism evidence="1 2">
    <name type="scientific">Glossina austeni</name>
    <name type="common">Savannah tsetse fly</name>
    <dbReference type="NCBI Taxonomy" id="7395"/>
    <lineage>
        <taxon>Eukaryota</taxon>
        <taxon>Metazoa</taxon>
        <taxon>Ecdysozoa</taxon>
        <taxon>Arthropoda</taxon>
        <taxon>Hexapoda</taxon>
        <taxon>Insecta</taxon>
        <taxon>Pterygota</taxon>
        <taxon>Neoptera</taxon>
        <taxon>Endopterygota</taxon>
        <taxon>Diptera</taxon>
        <taxon>Brachycera</taxon>
        <taxon>Muscomorpha</taxon>
        <taxon>Hippoboscoidea</taxon>
        <taxon>Glossinidae</taxon>
        <taxon>Glossina</taxon>
    </lineage>
</organism>
<sequence>MFLMTTTRLHSFNNNNIKLLFQNCTLILQLYRALTHWFMITQRVLSKNHTRSLLKFRFIIRDPFFRGTLPKTLKEREFKDLTFRCSLNAFHILLNINASKYYENTTEAFLSNFQMLFNSKLKGERNLFSTKILSNLALNTSRVRVSRFTKALKASY</sequence>
<accession>A0A1A9VLS6</accession>
<keyword evidence="2" id="KW-1185">Reference proteome</keyword>
<dbReference type="EnsemblMetazoa" id="GAUT041066-RA">
    <property type="protein sequence ID" value="GAUT041066-PA"/>
    <property type="gene ID" value="GAUT041066"/>
</dbReference>